<dbReference type="Gene3D" id="3.90.79.10">
    <property type="entry name" value="Nucleoside Triphosphate Pyrophosphohydrolase"/>
    <property type="match status" value="1"/>
</dbReference>
<dbReference type="SUPFAM" id="SSF55811">
    <property type="entry name" value="Nudix"/>
    <property type="match status" value="1"/>
</dbReference>
<accession>A0A2T7TFU7</accession>
<feature type="domain" description="Nudix hydrolase" evidence="1">
    <location>
        <begin position="11"/>
        <end position="139"/>
    </location>
</feature>
<dbReference type="InterPro" id="IPR015797">
    <property type="entry name" value="NUDIX_hydrolase-like_dom_sf"/>
</dbReference>
<dbReference type="STRING" id="1440053.GCA_000718095_06907"/>
<evidence type="ECO:0000259" key="1">
    <source>
        <dbReference type="PROSITE" id="PS51462"/>
    </source>
</evidence>
<sequence>MYFELGRPEPPRRRTGVAGFFTRRIDDELNVLLMPATTGGSWQLPGGDAESDEFMHEAYEREIAEKTGLSPAAPEEILVVDHVPRGVTEAEGLDVVFKGADVIPYTTDPTTTAYRWATLKETDDLCLGPERDRIRSAHDAWLTGRTTYLIWGEPVTTRRP</sequence>
<gene>
    <name evidence="2" type="ORF">Y717_34685</name>
</gene>
<reference evidence="2 3" key="1">
    <citation type="submission" date="2013-12" db="EMBL/GenBank/DDBJ databases">
        <title>Annotated genome of Streptomyces scopuliridis.</title>
        <authorList>
            <person name="Olson J.B."/>
        </authorList>
    </citation>
    <scope>NUCLEOTIDE SEQUENCE [LARGE SCALE GENOMIC DNA]</scope>
    <source>
        <strain evidence="2 3">RB72</strain>
    </source>
</reference>
<name>A0A2T7TFU7_9ACTN</name>
<dbReference type="OrthoDB" id="4172702at2"/>
<dbReference type="Proteomes" id="UP000245992">
    <property type="component" value="Unassembled WGS sequence"/>
</dbReference>
<evidence type="ECO:0000313" key="2">
    <source>
        <dbReference type="EMBL" id="PVE13971.1"/>
    </source>
</evidence>
<dbReference type="RefSeq" id="WP_051746461.1">
    <property type="nucleotide sequence ID" value="NZ_AZSP01000010.1"/>
</dbReference>
<evidence type="ECO:0000313" key="3">
    <source>
        <dbReference type="Proteomes" id="UP000245992"/>
    </source>
</evidence>
<dbReference type="InterPro" id="IPR000086">
    <property type="entry name" value="NUDIX_hydrolase_dom"/>
</dbReference>
<proteinExistence type="predicted"/>
<organism evidence="2 3">
    <name type="scientific">Streptomyces scopuliridis RB72</name>
    <dbReference type="NCBI Taxonomy" id="1440053"/>
    <lineage>
        <taxon>Bacteria</taxon>
        <taxon>Bacillati</taxon>
        <taxon>Actinomycetota</taxon>
        <taxon>Actinomycetes</taxon>
        <taxon>Kitasatosporales</taxon>
        <taxon>Streptomycetaceae</taxon>
        <taxon>Streptomyces</taxon>
    </lineage>
</organism>
<protein>
    <recommendedName>
        <fullName evidence="1">Nudix hydrolase domain-containing protein</fullName>
    </recommendedName>
</protein>
<keyword evidence="3" id="KW-1185">Reference proteome</keyword>
<dbReference type="PROSITE" id="PS51462">
    <property type="entry name" value="NUDIX"/>
    <property type="match status" value="1"/>
</dbReference>
<dbReference type="EMBL" id="AZSP01000010">
    <property type="protein sequence ID" value="PVE13971.1"/>
    <property type="molecule type" value="Genomic_DNA"/>
</dbReference>
<comment type="caution">
    <text evidence="2">The sequence shown here is derived from an EMBL/GenBank/DDBJ whole genome shotgun (WGS) entry which is preliminary data.</text>
</comment>
<dbReference type="AlphaFoldDB" id="A0A2T7TFU7"/>
<dbReference type="Pfam" id="PF00293">
    <property type="entry name" value="NUDIX"/>
    <property type="match status" value="1"/>
</dbReference>